<evidence type="ECO:0008006" key="10">
    <source>
        <dbReference type="Google" id="ProtNLM"/>
    </source>
</evidence>
<feature type="transmembrane region" description="Helical" evidence="7">
    <location>
        <begin position="245"/>
        <end position="266"/>
    </location>
</feature>
<dbReference type="PANTHER" id="PTHR10332">
    <property type="entry name" value="EQUILIBRATIVE NUCLEOSIDE TRANSPORTER"/>
    <property type="match status" value="1"/>
</dbReference>
<keyword evidence="9" id="KW-1185">Reference proteome</keyword>
<keyword evidence="4 7" id="KW-0812">Transmembrane</keyword>
<evidence type="ECO:0000256" key="4">
    <source>
        <dbReference type="ARBA" id="ARBA00022692"/>
    </source>
</evidence>
<feature type="transmembrane region" description="Helical" evidence="7">
    <location>
        <begin position="172"/>
        <end position="192"/>
    </location>
</feature>
<keyword evidence="3" id="KW-0813">Transport</keyword>
<feature type="transmembrane region" description="Helical" evidence="7">
    <location>
        <begin position="325"/>
        <end position="344"/>
    </location>
</feature>
<evidence type="ECO:0000256" key="2">
    <source>
        <dbReference type="ARBA" id="ARBA00007965"/>
    </source>
</evidence>
<evidence type="ECO:0000256" key="7">
    <source>
        <dbReference type="SAM" id="Phobius"/>
    </source>
</evidence>
<dbReference type="PANTHER" id="PTHR10332:SF38">
    <property type="entry name" value="EQUILIBRATIVE NUCLEOTIDE TRANSPORTER 3-RELATED"/>
    <property type="match status" value="1"/>
</dbReference>
<gene>
    <name evidence="8" type="ORF">VNO77_22081</name>
</gene>
<comment type="similarity">
    <text evidence="2">Belongs to the SLC29A/ENT transporter (TC 2.A.57) family.</text>
</comment>
<organism evidence="8 9">
    <name type="scientific">Canavalia gladiata</name>
    <name type="common">Sword bean</name>
    <name type="synonym">Dolichos gladiatus</name>
    <dbReference type="NCBI Taxonomy" id="3824"/>
    <lineage>
        <taxon>Eukaryota</taxon>
        <taxon>Viridiplantae</taxon>
        <taxon>Streptophyta</taxon>
        <taxon>Embryophyta</taxon>
        <taxon>Tracheophyta</taxon>
        <taxon>Spermatophyta</taxon>
        <taxon>Magnoliopsida</taxon>
        <taxon>eudicotyledons</taxon>
        <taxon>Gunneridae</taxon>
        <taxon>Pentapetalae</taxon>
        <taxon>rosids</taxon>
        <taxon>fabids</taxon>
        <taxon>Fabales</taxon>
        <taxon>Fabaceae</taxon>
        <taxon>Papilionoideae</taxon>
        <taxon>50 kb inversion clade</taxon>
        <taxon>NPAAA clade</taxon>
        <taxon>indigoferoid/millettioid clade</taxon>
        <taxon>Phaseoleae</taxon>
        <taxon>Canavalia</taxon>
    </lineage>
</organism>
<dbReference type="PIRSF" id="PIRSF016379">
    <property type="entry name" value="ENT"/>
    <property type="match status" value="1"/>
</dbReference>
<name>A0AAN9L242_CANGL</name>
<evidence type="ECO:0000313" key="9">
    <source>
        <dbReference type="Proteomes" id="UP001367508"/>
    </source>
</evidence>
<feature type="transmembrane region" description="Helical" evidence="7">
    <location>
        <begin position="356"/>
        <end position="376"/>
    </location>
</feature>
<accession>A0AAN9L242</accession>
<feature type="transmembrane region" description="Helical" evidence="7">
    <location>
        <begin position="388"/>
        <end position="407"/>
    </location>
</feature>
<dbReference type="Proteomes" id="UP001367508">
    <property type="component" value="Unassembled WGS sequence"/>
</dbReference>
<evidence type="ECO:0000256" key="1">
    <source>
        <dbReference type="ARBA" id="ARBA00004141"/>
    </source>
</evidence>
<reference evidence="8 9" key="1">
    <citation type="submission" date="2024-01" db="EMBL/GenBank/DDBJ databases">
        <title>The genomes of 5 underutilized Papilionoideae crops provide insights into root nodulation and disease resistanc.</title>
        <authorList>
            <person name="Jiang F."/>
        </authorList>
    </citation>
    <scope>NUCLEOTIDE SEQUENCE [LARGE SCALE GENOMIC DNA]</scope>
    <source>
        <strain evidence="8">LVBAO_FW01</strain>
        <tissue evidence="8">Leaves</tissue>
    </source>
</reference>
<keyword evidence="5 7" id="KW-1133">Transmembrane helix</keyword>
<sequence length="447" mass="49036">MGKGVKSKPNRNAIAVTYIRQIPKSRCSLDWTRITEMFAPLFIGEITIVNRSWFGNVGAVLKTPASSSGVSVLHGKFQATVVCFILGLGSLVAWNSMLTVEDYYYTLFPRYHPSRVLTLVYQPFALVTMLILAYNEARINTRMRNLVGYALFSVSTLLVLVLDLATSGKGGIGPYIGLCALSACFGIADAHVQGGMVGDLSYMCPEFIQSFLAGLAASGALASGLRLLTKLGFDKSDNGLRKGALLFFAISTLIEFVCFILYAIYFPKLSIVKYYRSKAASEGAKTVSADLAAAGILRDKLQDGFDAKKVQRLSNKQLLRQNIDYAADLVLIYMLTLSIFPGFLYENTGSHQLGAWYSLVLIAMYNVLDLISRYIPLIKCLKLESRKGLLIAILSRFLLIPAFYFTAKYGDQGWMILLVSFLGLTNGYLTVCVLTVAPKGARTECIG</sequence>
<evidence type="ECO:0000313" key="8">
    <source>
        <dbReference type="EMBL" id="KAK7327987.1"/>
    </source>
</evidence>
<protein>
    <recommendedName>
        <fullName evidence="10">Solute carrier family 29 member 3</fullName>
    </recommendedName>
</protein>
<dbReference type="EMBL" id="JAYMYQ010000005">
    <property type="protein sequence ID" value="KAK7327987.1"/>
    <property type="molecule type" value="Genomic_DNA"/>
</dbReference>
<proteinExistence type="inferred from homology"/>
<dbReference type="InterPro" id="IPR002259">
    <property type="entry name" value="Eqnu_transpt"/>
</dbReference>
<feature type="transmembrane region" description="Helical" evidence="7">
    <location>
        <begin position="146"/>
        <end position="166"/>
    </location>
</feature>
<dbReference type="GO" id="GO:0005886">
    <property type="term" value="C:plasma membrane"/>
    <property type="evidence" value="ECO:0007669"/>
    <property type="project" value="TreeGrafter"/>
</dbReference>
<evidence type="ECO:0000256" key="6">
    <source>
        <dbReference type="ARBA" id="ARBA00023136"/>
    </source>
</evidence>
<feature type="transmembrane region" description="Helical" evidence="7">
    <location>
        <begin position="116"/>
        <end position="134"/>
    </location>
</feature>
<comment type="caution">
    <text evidence="8">The sequence shown here is derived from an EMBL/GenBank/DDBJ whole genome shotgun (WGS) entry which is preliminary data.</text>
</comment>
<evidence type="ECO:0000256" key="3">
    <source>
        <dbReference type="ARBA" id="ARBA00022448"/>
    </source>
</evidence>
<keyword evidence="6 7" id="KW-0472">Membrane</keyword>
<dbReference type="GO" id="GO:0005337">
    <property type="term" value="F:nucleoside transmembrane transporter activity"/>
    <property type="evidence" value="ECO:0007669"/>
    <property type="project" value="InterPro"/>
</dbReference>
<dbReference type="Pfam" id="PF01733">
    <property type="entry name" value="Nucleoside_tran"/>
    <property type="match status" value="1"/>
</dbReference>
<dbReference type="AlphaFoldDB" id="A0AAN9L242"/>
<feature type="transmembrane region" description="Helical" evidence="7">
    <location>
        <begin position="204"/>
        <end position="225"/>
    </location>
</feature>
<feature type="transmembrane region" description="Helical" evidence="7">
    <location>
        <begin position="413"/>
        <end position="437"/>
    </location>
</feature>
<comment type="subcellular location">
    <subcellularLocation>
        <location evidence="1">Membrane</location>
        <topology evidence="1">Multi-pass membrane protein</topology>
    </subcellularLocation>
</comment>
<evidence type="ECO:0000256" key="5">
    <source>
        <dbReference type="ARBA" id="ARBA00022989"/>
    </source>
</evidence>
<feature type="transmembrane region" description="Helical" evidence="7">
    <location>
        <begin position="77"/>
        <end position="96"/>
    </location>
</feature>